<organism evidence="1 2">
    <name type="scientific">Suillus fuscotomentosus</name>
    <dbReference type="NCBI Taxonomy" id="1912939"/>
    <lineage>
        <taxon>Eukaryota</taxon>
        <taxon>Fungi</taxon>
        <taxon>Dikarya</taxon>
        <taxon>Basidiomycota</taxon>
        <taxon>Agaricomycotina</taxon>
        <taxon>Agaricomycetes</taxon>
        <taxon>Agaricomycetidae</taxon>
        <taxon>Boletales</taxon>
        <taxon>Suillineae</taxon>
        <taxon>Suillaceae</taxon>
        <taxon>Suillus</taxon>
    </lineage>
</organism>
<feature type="non-terminal residue" evidence="1">
    <location>
        <position position="1"/>
    </location>
</feature>
<protein>
    <submittedName>
        <fullName evidence="1">Uncharacterized protein</fullName>
    </submittedName>
</protein>
<reference evidence="1" key="1">
    <citation type="journal article" date="2020" name="New Phytol.">
        <title>Comparative genomics reveals dynamic genome evolution in host specialist ectomycorrhizal fungi.</title>
        <authorList>
            <person name="Lofgren L.A."/>
            <person name="Nguyen N.H."/>
            <person name="Vilgalys R."/>
            <person name="Ruytinx J."/>
            <person name="Liao H.L."/>
            <person name="Branco S."/>
            <person name="Kuo A."/>
            <person name="LaButti K."/>
            <person name="Lipzen A."/>
            <person name="Andreopoulos W."/>
            <person name="Pangilinan J."/>
            <person name="Riley R."/>
            <person name="Hundley H."/>
            <person name="Na H."/>
            <person name="Barry K."/>
            <person name="Grigoriev I.V."/>
            <person name="Stajich J.E."/>
            <person name="Kennedy P.G."/>
        </authorList>
    </citation>
    <scope>NUCLEOTIDE SEQUENCE</scope>
    <source>
        <strain evidence="1">FC203</strain>
    </source>
</reference>
<name>A0AAD4HNS4_9AGAM</name>
<gene>
    <name evidence="1" type="ORF">F5891DRAFT_949688</name>
</gene>
<sequence>GPLEFDFTGTLKSWSYLDQIHIIATPLTNGVMDEAQDVCVSHFFQRILHVR</sequence>
<dbReference type="AlphaFoldDB" id="A0AAD4HNS4"/>
<keyword evidence="2" id="KW-1185">Reference proteome</keyword>
<evidence type="ECO:0000313" key="2">
    <source>
        <dbReference type="Proteomes" id="UP001195769"/>
    </source>
</evidence>
<comment type="caution">
    <text evidence="1">The sequence shown here is derived from an EMBL/GenBank/DDBJ whole genome shotgun (WGS) entry which is preliminary data.</text>
</comment>
<evidence type="ECO:0000313" key="1">
    <source>
        <dbReference type="EMBL" id="KAG1902009.1"/>
    </source>
</evidence>
<dbReference type="RefSeq" id="XP_041227584.1">
    <property type="nucleotide sequence ID" value="XM_041374897.1"/>
</dbReference>
<dbReference type="GeneID" id="64669195"/>
<dbReference type="EMBL" id="JABBWK010000019">
    <property type="protein sequence ID" value="KAG1902009.1"/>
    <property type="molecule type" value="Genomic_DNA"/>
</dbReference>
<dbReference type="Proteomes" id="UP001195769">
    <property type="component" value="Unassembled WGS sequence"/>
</dbReference>
<proteinExistence type="predicted"/>
<accession>A0AAD4HNS4</accession>